<feature type="transmembrane region" description="Helical" evidence="8">
    <location>
        <begin position="357"/>
        <end position="378"/>
    </location>
</feature>
<feature type="transmembrane region" description="Helical" evidence="8">
    <location>
        <begin position="437"/>
        <end position="458"/>
    </location>
</feature>
<dbReference type="Proteomes" id="UP000229344">
    <property type="component" value="Unassembled WGS sequence"/>
</dbReference>
<accession>A0A2H0UEK0</accession>
<feature type="transmembrane region" description="Helical" evidence="8">
    <location>
        <begin position="253"/>
        <end position="276"/>
    </location>
</feature>
<dbReference type="PRINTS" id="PR01806">
    <property type="entry name" value="VIRFACTRMVIN"/>
</dbReference>
<dbReference type="InterPro" id="IPR051050">
    <property type="entry name" value="Lipid_II_flippase_MurJ/MviN"/>
</dbReference>
<dbReference type="PANTHER" id="PTHR47019">
    <property type="entry name" value="LIPID II FLIPPASE MURJ"/>
    <property type="match status" value="1"/>
</dbReference>
<evidence type="ECO:0000313" key="9">
    <source>
        <dbReference type="EMBL" id="PIR84780.1"/>
    </source>
</evidence>
<evidence type="ECO:0000256" key="5">
    <source>
        <dbReference type="ARBA" id="ARBA00022984"/>
    </source>
</evidence>
<keyword evidence="3 8" id="KW-0812">Transmembrane</keyword>
<keyword evidence="2" id="KW-1003">Cell membrane</keyword>
<evidence type="ECO:0000256" key="2">
    <source>
        <dbReference type="ARBA" id="ARBA00022475"/>
    </source>
</evidence>
<feature type="transmembrane region" description="Helical" evidence="8">
    <location>
        <begin position="470"/>
        <end position="492"/>
    </location>
</feature>
<evidence type="ECO:0000313" key="10">
    <source>
        <dbReference type="Proteomes" id="UP000229344"/>
    </source>
</evidence>
<evidence type="ECO:0000256" key="4">
    <source>
        <dbReference type="ARBA" id="ARBA00022960"/>
    </source>
</evidence>
<feature type="transmembrane region" description="Helical" evidence="8">
    <location>
        <begin position="390"/>
        <end position="413"/>
    </location>
</feature>
<dbReference type="Pfam" id="PF03023">
    <property type="entry name" value="MurJ"/>
    <property type="match status" value="1"/>
</dbReference>
<reference evidence="10" key="1">
    <citation type="submission" date="2017-09" db="EMBL/GenBank/DDBJ databases">
        <title>Depth-based differentiation of microbial function through sediment-hosted aquifers and enrichment of novel symbionts in the deep terrestrial subsurface.</title>
        <authorList>
            <person name="Probst A.J."/>
            <person name="Ladd B."/>
            <person name="Jarett J.K."/>
            <person name="Geller-Mcgrath D.E."/>
            <person name="Sieber C.M.K."/>
            <person name="Emerson J.B."/>
            <person name="Anantharaman K."/>
            <person name="Thomas B.C."/>
            <person name="Malmstrom R."/>
            <person name="Stieglmeier M."/>
            <person name="Klingl A."/>
            <person name="Woyke T."/>
            <person name="Ryan C.M."/>
            <person name="Banfield J.F."/>
        </authorList>
    </citation>
    <scope>NUCLEOTIDE SEQUENCE [LARGE SCALE GENOMIC DNA]</scope>
</reference>
<evidence type="ECO:0000256" key="8">
    <source>
        <dbReference type="SAM" id="Phobius"/>
    </source>
</evidence>
<keyword evidence="4" id="KW-0133">Cell shape</keyword>
<feature type="transmembrane region" description="Helical" evidence="8">
    <location>
        <begin position="63"/>
        <end position="82"/>
    </location>
</feature>
<keyword evidence="5" id="KW-0573">Peptidoglycan synthesis</keyword>
<feature type="transmembrane region" description="Helical" evidence="8">
    <location>
        <begin position="197"/>
        <end position="217"/>
    </location>
</feature>
<sequence length="561" mass="62031">MIRRVLNVMYKEVRGLHQAAYVLAIFTFGSQILALVRDRLLAHQFGAGTTLDLYYAAFRIPDLLYVLFASTLSVYVLIPFVAERIDGRNSERAQNLLSQIFSFFLIIYIILALGIGIFMPYLVPLIFPGFVEHTSELVLLVRILLLQPLLLGLSSLLGVITQLGHRFVLYAISPLLYNAGIICGVLFLYPIFGLEGLAYGVIIGAFLHLAIQMPFVVSSELMPKPWVRPRFAEIRGVLTISLPRALTLSLHQIVLLGLVSFASLMSIGSVSVFQFAFNLQSVPLAIIGVSYSVAAFPMLAQLFAEQKMNEFRLHITSALRHIMFWSLPLLALIIVIRAQFVRVVLGSGAFNWNDTRLTAAVLALFAFSLLAQGINLLLVRALYAAQNTRIPFYITLVSAFGILACSFFSYAFFVSHEGFRTFIETIMRVQGVPGTEVLMLALGYSVALLVHSIVLLVLTARKLGFKLSDLTAHFLRALLAAILSGTVAYSILNLFVSVLETQTLLTIFLQGMLAGVLGIITAGLTYFFTGSPEVVEIYNALRKRLFKTDIVPVQDEDSLSV</sequence>
<evidence type="ECO:0000256" key="3">
    <source>
        <dbReference type="ARBA" id="ARBA00022692"/>
    </source>
</evidence>
<gene>
    <name evidence="9" type="ORF">COU16_01165</name>
</gene>
<feature type="transmembrane region" description="Helical" evidence="8">
    <location>
        <begin position="282"/>
        <end position="303"/>
    </location>
</feature>
<comment type="subcellular location">
    <subcellularLocation>
        <location evidence="1">Cell membrane</location>
        <topology evidence="1">Multi-pass membrane protein</topology>
    </subcellularLocation>
</comment>
<dbReference type="GO" id="GO:0015648">
    <property type="term" value="F:lipid-linked peptidoglycan transporter activity"/>
    <property type="evidence" value="ECO:0007669"/>
    <property type="project" value="TreeGrafter"/>
</dbReference>
<dbReference type="GO" id="GO:0034204">
    <property type="term" value="P:lipid translocation"/>
    <property type="evidence" value="ECO:0007669"/>
    <property type="project" value="TreeGrafter"/>
</dbReference>
<comment type="caution">
    <text evidence="9">The sequence shown here is derived from an EMBL/GenBank/DDBJ whole genome shotgun (WGS) entry which is preliminary data.</text>
</comment>
<dbReference type="GO" id="GO:0008360">
    <property type="term" value="P:regulation of cell shape"/>
    <property type="evidence" value="ECO:0007669"/>
    <property type="project" value="UniProtKB-KW"/>
</dbReference>
<keyword evidence="7 8" id="KW-0472">Membrane</keyword>
<dbReference type="GO" id="GO:0009252">
    <property type="term" value="P:peptidoglycan biosynthetic process"/>
    <property type="evidence" value="ECO:0007669"/>
    <property type="project" value="UniProtKB-KW"/>
</dbReference>
<feature type="transmembrane region" description="Helical" evidence="8">
    <location>
        <begin position="103"/>
        <end position="127"/>
    </location>
</feature>
<feature type="transmembrane region" description="Helical" evidence="8">
    <location>
        <begin position="504"/>
        <end position="528"/>
    </location>
</feature>
<dbReference type="PANTHER" id="PTHR47019:SF1">
    <property type="entry name" value="LIPID II FLIPPASE MURJ"/>
    <property type="match status" value="1"/>
</dbReference>
<feature type="transmembrane region" description="Helical" evidence="8">
    <location>
        <begin position="324"/>
        <end position="345"/>
    </location>
</feature>
<feature type="transmembrane region" description="Helical" evidence="8">
    <location>
        <begin position="139"/>
        <end position="160"/>
    </location>
</feature>
<name>A0A2H0UEK0_9BACT</name>
<feature type="transmembrane region" description="Helical" evidence="8">
    <location>
        <begin position="20"/>
        <end position="36"/>
    </location>
</feature>
<evidence type="ECO:0000256" key="7">
    <source>
        <dbReference type="ARBA" id="ARBA00023136"/>
    </source>
</evidence>
<proteinExistence type="predicted"/>
<keyword evidence="6 8" id="KW-1133">Transmembrane helix</keyword>
<dbReference type="EMBL" id="PFBI01000004">
    <property type="protein sequence ID" value="PIR84780.1"/>
    <property type="molecule type" value="Genomic_DNA"/>
</dbReference>
<dbReference type="GO" id="GO:0005886">
    <property type="term" value="C:plasma membrane"/>
    <property type="evidence" value="ECO:0007669"/>
    <property type="project" value="UniProtKB-SubCell"/>
</dbReference>
<dbReference type="AlphaFoldDB" id="A0A2H0UEK0"/>
<evidence type="ECO:0008006" key="11">
    <source>
        <dbReference type="Google" id="ProtNLM"/>
    </source>
</evidence>
<protein>
    <recommendedName>
        <fullName evidence="11">Lipid II flippase MurJ</fullName>
    </recommendedName>
</protein>
<evidence type="ECO:0000256" key="6">
    <source>
        <dbReference type="ARBA" id="ARBA00022989"/>
    </source>
</evidence>
<evidence type="ECO:0000256" key="1">
    <source>
        <dbReference type="ARBA" id="ARBA00004651"/>
    </source>
</evidence>
<organism evidence="9 10">
    <name type="scientific">Candidatus Kaiserbacteria bacterium CG10_big_fil_rev_8_21_14_0_10_47_16</name>
    <dbReference type="NCBI Taxonomy" id="1974608"/>
    <lineage>
        <taxon>Bacteria</taxon>
        <taxon>Candidatus Kaiseribacteriota</taxon>
    </lineage>
</organism>
<feature type="transmembrane region" description="Helical" evidence="8">
    <location>
        <begin position="167"/>
        <end position="191"/>
    </location>
</feature>
<dbReference type="InterPro" id="IPR004268">
    <property type="entry name" value="MurJ"/>
</dbReference>